<dbReference type="RefSeq" id="WP_330171061.1">
    <property type="nucleotide sequence ID" value="NZ_CP137080.1"/>
</dbReference>
<feature type="domain" description="Nitroreductase" evidence="6">
    <location>
        <begin position="30"/>
        <end position="184"/>
    </location>
</feature>
<dbReference type="InterPro" id="IPR029479">
    <property type="entry name" value="Nitroreductase"/>
</dbReference>
<gene>
    <name evidence="7" type="ORF">RYJ27_01650</name>
</gene>
<organism evidence="7 8">
    <name type="scientific">Microbacterium limosum</name>
    <dbReference type="NCBI Taxonomy" id="3079935"/>
    <lineage>
        <taxon>Bacteria</taxon>
        <taxon>Bacillati</taxon>
        <taxon>Actinomycetota</taxon>
        <taxon>Actinomycetes</taxon>
        <taxon>Micrococcales</taxon>
        <taxon>Microbacteriaceae</taxon>
        <taxon>Microbacterium</taxon>
    </lineage>
</organism>
<accession>A0AAU0MHM5</accession>
<dbReference type="InterPro" id="IPR016446">
    <property type="entry name" value="Flavin_OxRdtase_Frp"/>
</dbReference>
<dbReference type="GO" id="GO:0016491">
    <property type="term" value="F:oxidoreductase activity"/>
    <property type="evidence" value="ECO:0007669"/>
    <property type="project" value="UniProtKB-UniRule"/>
</dbReference>
<dbReference type="PANTHER" id="PTHR43425:SF2">
    <property type="entry name" value="OXYGEN-INSENSITIVE NADPH NITROREDUCTASE"/>
    <property type="match status" value="1"/>
</dbReference>
<keyword evidence="3 5" id="KW-0288">FMN</keyword>
<evidence type="ECO:0000313" key="7">
    <source>
        <dbReference type="EMBL" id="WOQ69967.1"/>
    </source>
</evidence>
<evidence type="ECO:0000256" key="5">
    <source>
        <dbReference type="PIRNR" id="PIRNR005426"/>
    </source>
</evidence>
<comment type="similarity">
    <text evidence="1 5">Belongs to the flavin oxidoreductase frp family.</text>
</comment>
<name>A0AAU0MHM5_9MICO</name>
<dbReference type="SUPFAM" id="SSF55469">
    <property type="entry name" value="FMN-dependent nitroreductase-like"/>
    <property type="match status" value="1"/>
</dbReference>
<dbReference type="CDD" id="cd02146">
    <property type="entry name" value="NfsA-like"/>
    <property type="match status" value="1"/>
</dbReference>
<reference evidence="7 8" key="1">
    <citation type="submission" date="2023-10" db="EMBL/GenBank/DDBJ databases">
        <title>Y20.</title>
        <authorList>
            <person name="Zhang G."/>
            <person name="Ding Y."/>
        </authorList>
    </citation>
    <scope>NUCLEOTIDE SEQUENCE [LARGE SCALE GENOMIC DNA]</scope>
    <source>
        <strain evidence="7 8">Y20</strain>
    </source>
</reference>
<dbReference type="Pfam" id="PF00881">
    <property type="entry name" value="Nitroreductase"/>
    <property type="match status" value="1"/>
</dbReference>
<evidence type="ECO:0000256" key="2">
    <source>
        <dbReference type="ARBA" id="ARBA00022630"/>
    </source>
</evidence>
<evidence type="ECO:0000256" key="1">
    <source>
        <dbReference type="ARBA" id="ARBA00008366"/>
    </source>
</evidence>
<dbReference type="AlphaFoldDB" id="A0AAU0MHM5"/>
<evidence type="ECO:0000259" key="6">
    <source>
        <dbReference type="Pfam" id="PF00881"/>
    </source>
</evidence>
<keyword evidence="2 5" id="KW-0285">Flavoprotein</keyword>
<dbReference type="InterPro" id="IPR000415">
    <property type="entry name" value="Nitroreductase-like"/>
</dbReference>
<dbReference type="Proteomes" id="UP001329313">
    <property type="component" value="Chromosome"/>
</dbReference>
<evidence type="ECO:0000313" key="8">
    <source>
        <dbReference type="Proteomes" id="UP001329313"/>
    </source>
</evidence>
<keyword evidence="8" id="KW-1185">Reference proteome</keyword>
<sequence>MTSELLDLRYGGAAPATTATGNEVIPLLLRHRSVRSFTEEGIDDETMTAIVAAAQSAATSSNMQAWSVVEVRDAARKDALSRLAGDQAFIREAPVFLVFVADWARHRAVASHRGEPADGVDYMESTLVGVIDAALAAQNATVAAESLGLGAVYVGAVRNAPEAISDLLELPRGAFPVMGMALGHPDPRDRAGIKPRLPQSVVRHRETYRASPDETIGAYDHAVREYYCGQGAARGWIETIVGRIRSGASLRGRDGMRASLERRGLPSR</sequence>
<evidence type="ECO:0000256" key="4">
    <source>
        <dbReference type="ARBA" id="ARBA00023002"/>
    </source>
</evidence>
<dbReference type="KEGG" id="mliy:RYJ27_01650"/>
<dbReference type="EMBL" id="CP137080">
    <property type="protein sequence ID" value="WOQ69967.1"/>
    <property type="molecule type" value="Genomic_DNA"/>
</dbReference>
<protein>
    <submittedName>
        <fullName evidence="7">NADPH-dependent oxidoreductase</fullName>
    </submittedName>
</protein>
<dbReference type="PIRSF" id="PIRSF005426">
    <property type="entry name" value="Frp"/>
    <property type="match status" value="1"/>
</dbReference>
<dbReference type="Gene3D" id="3.40.109.10">
    <property type="entry name" value="NADH Oxidase"/>
    <property type="match status" value="1"/>
</dbReference>
<dbReference type="PANTHER" id="PTHR43425">
    <property type="entry name" value="OXYGEN-INSENSITIVE NADPH NITROREDUCTASE"/>
    <property type="match status" value="1"/>
</dbReference>
<keyword evidence="5" id="KW-0521">NADP</keyword>
<keyword evidence="4 5" id="KW-0560">Oxidoreductase</keyword>
<evidence type="ECO:0000256" key="3">
    <source>
        <dbReference type="ARBA" id="ARBA00022643"/>
    </source>
</evidence>
<proteinExistence type="inferred from homology"/>